<evidence type="ECO:0000313" key="1">
    <source>
        <dbReference type="EMBL" id="PTX62965.1"/>
    </source>
</evidence>
<dbReference type="AlphaFoldDB" id="A0A2T6C3U2"/>
<reference evidence="1 2" key="1">
    <citation type="submission" date="2018-04" db="EMBL/GenBank/DDBJ databases">
        <title>Genomic Encyclopedia of Archaeal and Bacterial Type Strains, Phase II (KMG-II): from individual species to whole genera.</title>
        <authorList>
            <person name="Goeker M."/>
        </authorList>
    </citation>
    <scope>NUCLEOTIDE SEQUENCE [LARGE SCALE GENOMIC DNA]</scope>
    <source>
        <strain evidence="1 2">DSM 25731</strain>
    </source>
</reference>
<protein>
    <submittedName>
        <fullName evidence="1">Uncharacterized protein</fullName>
    </submittedName>
</protein>
<organism evidence="1 2">
    <name type="scientific">Kordia periserrulae</name>
    <dbReference type="NCBI Taxonomy" id="701523"/>
    <lineage>
        <taxon>Bacteria</taxon>
        <taxon>Pseudomonadati</taxon>
        <taxon>Bacteroidota</taxon>
        <taxon>Flavobacteriia</taxon>
        <taxon>Flavobacteriales</taxon>
        <taxon>Flavobacteriaceae</taxon>
        <taxon>Kordia</taxon>
    </lineage>
</organism>
<keyword evidence="2" id="KW-1185">Reference proteome</keyword>
<gene>
    <name evidence="1" type="ORF">C8N46_102366</name>
</gene>
<name>A0A2T6C3U2_9FLAO</name>
<evidence type="ECO:0000313" key="2">
    <source>
        <dbReference type="Proteomes" id="UP000244090"/>
    </source>
</evidence>
<sequence>MDCPRCLGKGNVDWEDIKRLNKELKWRPGKCAYCNGKGKINENFESKVAVDTTYLTSDLNKDERNRIISGDEQAILRGILFEKKADDFINQVEFLKSKGNLSAKEIAEFYLIPENEMSSDEKEELEDYIKRIIEFKNNKS</sequence>
<proteinExistence type="predicted"/>
<dbReference type="EMBL" id="QBKT01000002">
    <property type="protein sequence ID" value="PTX62965.1"/>
    <property type="molecule type" value="Genomic_DNA"/>
</dbReference>
<dbReference type="Proteomes" id="UP000244090">
    <property type="component" value="Unassembled WGS sequence"/>
</dbReference>
<comment type="caution">
    <text evidence="1">The sequence shown here is derived from an EMBL/GenBank/DDBJ whole genome shotgun (WGS) entry which is preliminary data.</text>
</comment>
<dbReference type="Gene3D" id="6.20.20.10">
    <property type="match status" value="1"/>
</dbReference>
<accession>A0A2T6C3U2</accession>